<evidence type="ECO:0000313" key="1">
    <source>
        <dbReference type="EMBL" id="KZS12868.1"/>
    </source>
</evidence>
<name>A0A164W1N9_9CRUS</name>
<proteinExistence type="predicted"/>
<comment type="caution">
    <text evidence="1">The sequence shown here is derived from an EMBL/GenBank/DDBJ whole genome shotgun (WGS) entry which is preliminary data.</text>
</comment>
<evidence type="ECO:0000313" key="2">
    <source>
        <dbReference type="Proteomes" id="UP000076858"/>
    </source>
</evidence>
<reference evidence="1 2" key="1">
    <citation type="submission" date="2016-03" db="EMBL/GenBank/DDBJ databases">
        <title>EvidentialGene: Evidence-directed Construction of Genes on Genomes.</title>
        <authorList>
            <person name="Gilbert D.G."/>
            <person name="Choi J.-H."/>
            <person name="Mockaitis K."/>
            <person name="Colbourne J."/>
            <person name="Pfrender M."/>
        </authorList>
    </citation>
    <scope>NUCLEOTIDE SEQUENCE [LARGE SCALE GENOMIC DNA]</scope>
    <source>
        <strain evidence="1 2">Xinb3</strain>
        <tissue evidence="1">Complete organism</tissue>
    </source>
</reference>
<dbReference type="AlphaFoldDB" id="A0A164W1N9"/>
<gene>
    <name evidence="1" type="ORF">APZ42_022139</name>
</gene>
<accession>A0A164W1N9</accession>
<keyword evidence="2" id="KW-1185">Reference proteome</keyword>
<organism evidence="1 2">
    <name type="scientific">Daphnia magna</name>
    <dbReference type="NCBI Taxonomy" id="35525"/>
    <lineage>
        <taxon>Eukaryota</taxon>
        <taxon>Metazoa</taxon>
        <taxon>Ecdysozoa</taxon>
        <taxon>Arthropoda</taxon>
        <taxon>Crustacea</taxon>
        <taxon>Branchiopoda</taxon>
        <taxon>Diplostraca</taxon>
        <taxon>Cladocera</taxon>
        <taxon>Anomopoda</taxon>
        <taxon>Daphniidae</taxon>
        <taxon>Daphnia</taxon>
    </lineage>
</organism>
<protein>
    <submittedName>
        <fullName evidence="1">Uncharacterized protein</fullName>
    </submittedName>
</protein>
<dbReference type="EMBL" id="LRGB01001348">
    <property type="protein sequence ID" value="KZS12868.1"/>
    <property type="molecule type" value="Genomic_DNA"/>
</dbReference>
<dbReference type="Proteomes" id="UP000076858">
    <property type="component" value="Unassembled WGS sequence"/>
</dbReference>
<sequence length="86" mass="9771">MPLEMALLDSIRRVGIVAQFPAPDGYHYTFVTRGKCSAKELLFVLFTRAAEINRRSIDEKISSYRTASHSKSLTNFSLLIFLCLPF</sequence>